<dbReference type="Pfam" id="PF06966">
    <property type="entry name" value="DUF1295"/>
    <property type="match status" value="1"/>
</dbReference>
<evidence type="ECO:0000313" key="2">
    <source>
        <dbReference type="EMBL" id="KAK4062606.1"/>
    </source>
</evidence>
<keyword evidence="1" id="KW-0472">Membrane</keyword>
<feature type="transmembrane region" description="Helical" evidence="1">
    <location>
        <begin position="182"/>
        <end position="206"/>
    </location>
</feature>
<evidence type="ECO:0008006" key="4">
    <source>
        <dbReference type="Google" id="ProtNLM"/>
    </source>
</evidence>
<comment type="caution">
    <text evidence="2">The sequence shown here is derived from an EMBL/GenBank/DDBJ whole genome shotgun (WGS) entry which is preliminary data.</text>
</comment>
<evidence type="ECO:0000256" key="1">
    <source>
        <dbReference type="SAM" id="Phobius"/>
    </source>
</evidence>
<protein>
    <recommendedName>
        <fullName evidence="4">DUF1295 domain-containing protein</fullName>
    </recommendedName>
</protein>
<dbReference type="RefSeq" id="XP_062751189.1">
    <property type="nucleotide sequence ID" value="XM_062904850.1"/>
</dbReference>
<reference evidence="2" key="1">
    <citation type="submission" date="2023-11" db="EMBL/GenBank/DDBJ databases">
        <title>The genome sequences of three competitors of mushroom-forming fungi.</title>
        <authorList>
            <person name="Beijen E."/>
            <person name="Ohm R.A."/>
        </authorList>
    </citation>
    <scope>NUCLEOTIDE SEQUENCE</scope>
    <source>
        <strain evidence="2">CBS 100526</strain>
    </source>
</reference>
<dbReference type="GeneID" id="87924754"/>
<keyword evidence="1" id="KW-1133">Transmembrane helix</keyword>
<dbReference type="EMBL" id="JAWRVG010000060">
    <property type="protein sequence ID" value="KAK4062606.1"/>
    <property type="molecule type" value="Genomic_DNA"/>
</dbReference>
<keyword evidence="3" id="KW-1185">Reference proteome</keyword>
<dbReference type="Gene3D" id="1.20.120.1630">
    <property type="match status" value="1"/>
</dbReference>
<keyword evidence="1" id="KW-0812">Transmembrane</keyword>
<feature type="transmembrane region" description="Helical" evidence="1">
    <location>
        <begin position="86"/>
        <end position="104"/>
    </location>
</feature>
<dbReference type="Proteomes" id="UP001273209">
    <property type="component" value="Unassembled WGS sequence"/>
</dbReference>
<dbReference type="GO" id="GO:0016020">
    <property type="term" value="C:membrane"/>
    <property type="evidence" value="ECO:0007669"/>
    <property type="project" value="TreeGrafter"/>
</dbReference>
<dbReference type="InterPro" id="IPR010721">
    <property type="entry name" value="UstE-like"/>
</dbReference>
<gene>
    <name evidence="2" type="ORF">Triagg1_9847</name>
</gene>
<dbReference type="AlphaFoldDB" id="A0AAE1LYN3"/>
<dbReference type="PANTHER" id="PTHR32251:SF23">
    <property type="entry name" value="3-OXO-5-ALPHA-STEROID 4-DEHYDROGENASE (DUF1295)"/>
    <property type="match status" value="1"/>
</dbReference>
<sequence length="392" mass="44498">MAAYIKSMTGVELPVLDKLVSTLSSFGIWRSPAMALPHVKSLQDCVDYSKVVEPFLPQLYQLPHRIWESIDSLDALRELYVTTNPLISGFAASLAVGLLALVASEINRNYSQIDRLWSILPNLYVVHIALWARVAGLPHGRVDLIAVCTTLWSIRLTYNYWRRGGYNIGSEDYRWMIVKAQLNSVVWFIFNVIFISFIQSILLYLFSCVPAYVILLSSQFEPEVQAVDLVFFGVEILLVLSEWISDGQQWAFQTAKYKYKDTGKLTSGYTSGELDRGFITTGLWAYSRHPNFFAEQTIWFMLYQWSCFATNTPYSWAGIGAVSLVLLFQGSTNLTEGITSGKYPEYKAYQNHVGMFIPKTLGPYATPGPKVIRSSELVKRAEQKQRHKKKQG</sequence>
<proteinExistence type="predicted"/>
<name>A0AAE1LYN3_9HYPO</name>
<dbReference type="PANTHER" id="PTHR32251">
    <property type="entry name" value="3-OXO-5-ALPHA-STEROID 4-DEHYDROGENASE"/>
    <property type="match status" value="1"/>
</dbReference>
<accession>A0AAE1LYN3</accession>
<evidence type="ECO:0000313" key="3">
    <source>
        <dbReference type="Proteomes" id="UP001273209"/>
    </source>
</evidence>
<organism evidence="2 3">
    <name type="scientific">Trichoderma aggressivum f. europaeum</name>
    <dbReference type="NCBI Taxonomy" id="173218"/>
    <lineage>
        <taxon>Eukaryota</taxon>
        <taxon>Fungi</taxon>
        <taxon>Dikarya</taxon>
        <taxon>Ascomycota</taxon>
        <taxon>Pezizomycotina</taxon>
        <taxon>Sordariomycetes</taxon>
        <taxon>Hypocreomycetidae</taxon>
        <taxon>Hypocreales</taxon>
        <taxon>Hypocreaceae</taxon>
        <taxon>Trichoderma</taxon>
    </lineage>
</organism>